<evidence type="ECO:0000313" key="1">
    <source>
        <dbReference type="EMBL" id="MET3585622.1"/>
    </source>
</evidence>
<name>A0ABV2H5U9_9HYPH</name>
<gene>
    <name evidence="1" type="ORF">ABID21_001731</name>
</gene>
<organism evidence="1 2">
    <name type="scientific">Pseudorhizobium tarimense</name>
    <dbReference type="NCBI Taxonomy" id="1079109"/>
    <lineage>
        <taxon>Bacteria</taxon>
        <taxon>Pseudomonadati</taxon>
        <taxon>Pseudomonadota</taxon>
        <taxon>Alphaproteobacteria</taxon>
        <taxon>Hyphomicrobiales</taxon>
        <taxon>Rhizobiaceae</taxon>
        <taxon>Rhizobium/Agrobacterium group</taxon>
        <taxon>Pseudorhizobium</taxon>
    </lineage>
</organism>
<dbReference type="EMBL" id="JBEPLJ010000006">
    <property type="protein sequence ID" value="MET3585622.1"/>
    <property type="molecule type" value="Genomic_DNA"/>
</dbReference>
<evidence type="ECO:0000313" key="2">
    <source>
        <dbReference type="Proteomes" id="UP001549031"/>
    </source>
</evidence>
<keyword evidence="2" id="KW-1185">Reference proteome</keyword>
<dbReference type="Proteomes" id="UP001549031">
    <property type="component" value="Unassembled WGS sequence"/>
</dbReference>
<protein>
    <submittedName>
        <fullName evidence="1">Uncharacterized protein</fullName>
    </submittedName>
</protein>
<reference evidence="1 2" key="1">
    <citation type="submission" date="2024-06" db="EMBL/GenBank/DDBJ databases">
        <title>Genomic Encyclopedia of Type Strains, Phase IV (KMG-IV): sequencing the most valuable type-strain genomes for metagenomic binning, comparative biology and taxonomic classification.</title>
        <authorList>
            <person name="Goeker M."/>
        </authorList>
    </citation>
    <scope>NUCLEOTIDE SEQUENCE [LARGE SCALE GENOMIC DNA]</scope>
    <source>
        <strain evidence="1 2">DSM 105042</strain>
    </source>
</reference>
<comment type="caution">
    <text evidence="1">The sequence shown here is derived from an EMBL/GenBank/DDBJ whole genome shotgun (WGS) entry which is preliminary data.</text>
</comment>
<proteinExistence type="predicted"/>
<accession>A0ABV2H5U9</accession>
<sequence length="48" mass="5124">MPAAFANLEHVQNLALMPPNMHLILVFASDSDVAGSRAFLSGECAPLR</sequence>